<name>A0A117R6P7_9ACTN</name>
<dbReference type="InterPro" id="IPR036291">
    <property type="entry name" value="NAD(P)-bd_dom_sf"/>
</dbReference>
<sequence>MTVFLTDADVQAAFDWTDAIAALRSAYAAPPDESRFPARTMARGDGLWLRTLSGVPGDGGPMGAKLIAASPRHRRASYLIPLFDQESMELTALLDGHSITGFRTAATSALAADLLAPTGPLRVAVIGSGFEAQNHVRALAATRKLSSVTVFSPNPASRTRFTRELADLGLPLATAESPEAAVAAADLVICAARSRDEQPTLREVPAGVTVVSIGSTLPEQRELATEVIARAEVIVADMADEVAEDTGDLIAARRAGVDLAGKVVPLADVVSGRAPGRPANDPDAVVIYKSVGSAAQDLAVAAMCVRRAAELSLGTELPVTISPVSK</sequence>
<comment type="caution">
    <text evidence="1">The sequence shown here is derived from an EMBL/GenBank/DDBJ whole genome shotgun (WGS) entry which is preliminary data.</text>
</comment>
<proteinExistence type="predicted"/>
<dbReference type="Proteomes" id="UP000053669">
    <property type="component" value="Unassembled WGS sequence"/>
</dbReference>
<organism evidence="1 2">
    <name type="scientific">Streptomyces canus</name>
    <dbReference type="NCBI Taxonomy" id="58343"/>
    <lineage>
        <taxon>Bacteria</taxon>
        <taxon>Bacillati</taxon>
        <taxon>Actinomycetota</taxon>
        <taxon>Actinomycetes</taxon>
        <taxon>Kitasatosporales</taxon>
        <taxon>Streptomycetaceae</taxon>
        <taxon>Streptomyces</taxon>
        <taxon>Streptomyces aurantiacus group</taxon>
    </lineage>
</organism>
<gene>
    <name evidence="1" type="ORF">AQJ46_00620</name>
</gene>
<dbReference type="PANTHER" id="PTHR13812:SF19">
    <property type="entry name" value="KETIMINE REDUCTASE MU-CRYSTALLIN"/>
    <property type="match status" value="1"/>
</dbReference>
<accession>A0A117R6P7</accession>
<dbReference type="InterPro" id="IPR023401">
    <property type="entry name" value="ODC_N"/>
</dbReference>
<dbReference type="InterPro" id="IPR003462">
    <property type="entry name" value="ODC_Mu_crystall"/>
</dbReference>
<dbReference type="SUPFAM" id="SSF51735">
    <property type="entry name" value="NAD(P)-binding Rossmann-fold domains"/>
    <property type="match status" value="1"/>
</dbReference>
<dbReference type="GO" id="GO:0005737">
    <property type="term" value="C:cytoplasm"/>
    <property type="evidence" value="ECO:0007669"/>
    <property type="project" value="TreeGrafter"/>
</dbReference>
<dbReference type="PIRSF" id="PIRSF001439">
    <property type="entry name" value="CryM"/>
    <property type="match status" value="1"/>
</dbReference>
<dbReference type="Pfam" id="PF02423">
    <property type="entry name" value="OCD_Mu_crystall"/>
    <property type="match status" value="1"/>
</dbReference>
<reference evidence="1 2" key="1">
    <citation type="submission" date="2015-10" db="EMBL/GenBank/DDBJ databases">
        <title>Draft genome sequence of Streptomyces canus DSM 40017, type strain for the species Streptomyces canus.</title>
        <authorList>
            <person name="Ruckert C."/>
            <person name="Winkler A."/>
            <person name="Kalinowski J."/>
            <person name="Kampfer P."/>
            <person name="Glaeser S."/>
        </authorList>
    </citation>
    <scope>NUCLEOTIDE SEQUENCE [LARGE SCALE GENOMIC DNA]</scope>
    <source>
        <strain evidence="1 2">DSM 40017</strain>
    </source>
</reference>
<protein>
    <submittedName>
        <fullName evidence="1">Ornithine cyclodeaminase</fullName>
    </submittedName>
</protein>
<dbReference type="PANTHER" id="PTHR13812">
    <property type="entry name" value="KETIMINE REDUCTASE MU-CRYSTALLIN"/>
    <property type="match status" value="1"/>
</dbReference>
<dbReference type="RefSeq" id="WP_059203673.1">
    <property type="nucleotide sequence ID" value="NZ_KQ948656.1"/>
</dbReference>
<dbReference type="Gene3D" id="3.30.1780.10">
    <property type="entry name" value="ornithine cyclodeaminase, domain 1"/>
    <property type="match status" value="1"/>
</dbReference>
<dbReference type="Gene3D" id="3.40.50.720">
    <property type="entry name" value="NAD(P)-binding Rossmann-like Domain"/>
    <property type="match status" value="1"/>
</dbReference>
<evidence type="ECO:0000313" key="2">
    <source>
        <dbReference type="Proteomes" id="UP000053669"/>
    </source>
</evidence>
<dbReference type="AlphaFoldDB" id="A0A117R6P7"/>
<dbReference type="STRING" id="58343.AQJ46_00620"/>
<evidence type="ECO:0000313" key="1">
    <source>
        <dbReference type="EMBL" id="KUN74130.1"/>
    </source>
</evidence>
<dbReference type="EMBL" id="LMWU01000001">
    <property type="protein sequence ID" value="KUN74130.1"/>
    <property type="molecule type" value="Genomic_DNA"/>
</dbReference>